<evidence type="ECO:0000313" key="3">
    <source>
        <dbReference type="EMBL" id="KAJ6249106.1"/>
    </source>
</evidence>
<dbReference type="InterPro" id="IPR011333">
    <property type="entry name" value="SKP1/BTB/POZ_sf"/>
</dbReference>
<dbReference type="InterPro" id="IPR000210">
    <property type="entry name" value="BTB/POZ_dom"/>
</dbReference>
<dbReference type="Pfam" id="PF00651">
    <property type="entry name" value="BTB"/>
    <property type="match status" value="1"/>
</dbReference>
<keyword evidence="4" id="KW-1185">Reference proteome</keyword>
<dbReference type="PANTHER" id="PTHR22872:SF2">
    <property type="entry name" value="INHIBITOR OF BRUTON TYROSINE KINASE"/>
    <property type="match status" value="1"/>
</dbReference>
<dbReference type="SUPFAM" id="SSF50985">
    <property type="entry name" value="RCC1/BLIP-II"/>
    <property type="match status" value="1"/>
</dbReference>
<name>A0ABQ8YWW7_9EUKA</name>
<dbReference type="InterPro" id="IPR009091">
    <property type="entry name" value="RCC1/BLIP-II"/>
</dbReference>
<gene>
    <name evidence="3" type="ORF">M0813_01705</name>
</gene>
<organism evidence="3 4">
    <name type="scientific">Anaeramoeba flamelloides</name>
    <dbReference type="NCBI Taxonomy" id="1746091"/>
    <lineage>
        <taxon>Eukaryota</taxon>
        <taxon>Metamonada</taxon>
        <taxon>Anaeramoebidae</taxon>
        <taxon>Anaeramoeba</taxon>
    </lineage>
</organism>
<dbReference type="InterPro" id="IPR051625">
    <property type="entry name" value="Signaling_Regulatory_Domain"/>
</dbReference>
<dbReference type="EMBL" id="JAOAOG010000102">
    <property type="protein sequence ID" value="KAJ6249106.1"/>
    <property type="molecule type" value="Genomic_DNA"/>
</dbReference>
<comment type="caution">
    <text evidence="3">The sequence shown here is derived from an EMBL/GenBank/DDBJ whole genome shotgun (WGS) entry which is preliminary data.</text>
</comment>
<reference evidence="3" key="1">
    <citation type="submission" date="2022-08" db="EMBL/GenBank/DDBJ databases">
        <title>Novel sulfate-reducing endosymbionts in the free-living metamonad Anaeramoeba.</title>
        <authorList>
            <person name="Jerlstrom-Hultqvist J."/>
            <person name="Cepicka I."/>
            <person name="Gallot-Lavallee L."/>
            <person name="Salas-Leiva D."/>
            <person name="Curtis B.A."/>
            <person name="Zahonova K."/>
            <person name="Pipaliya S."/>
            <person name="Dacks J."/>
            <person name="Roger A.J."/>
        </authorList>
    </citation>
    <scope>NUCLEOTIDE SEQUENCE</scope>
    <source>
        <strain evidence="3">Schooner1</strain>
    </source>
</reference>
<proteinExistence type="predicted"/>
<accession>A0ABQ8YWW7</accession>
<sequence length="437" mass="49841">MESCKAVPFFNDEKNNRKVKSIAMVGYSNYFVCENGELYGNGHNLGRLGDGTSNNHKSLPVLIDKNGRTLGNGENKNLSEPQIVPNWRAEDILDIRVCSLHAVLVTKTGRTYSCGSLSYNGHLTRKSIFTEINQLKEKKVIKIATSSYTTLVLTEERELYAWNIVNVPTKQKISKSSRPSKLDLPEKFLENIPGDIGFSCGVGVYFLYQSVSGTITQDFQNLLDSKKYCDSTITVSNEIKIPIHKLLLELRTGLKVEDINKAFFENNCTEEEIISFLKWAYYGAFKVDTLERLFSFLNLSFPPKNKLNSDLLKLYGDEDSKDFNILVKVNDEDGEEDDEEAFEEIPVHKFLLLARSGLFRAMFENFNEKETNQVKDYSGKSIESLEVLIKYFYTDTLESTADHDSTLIVEELEDSIEYYQLNKHSNLKNQLYGVLKK</sequence>
<dbReference type="Proteomes" id="UP001150062">
    <property type="component" value="Unassembled WGS sequence"/>
</dbReference>
<dbReference type="Gene3D" id="3.30.710.10">
    <property type="entry name" value="Potassium Channel Kv1.1, Chain A"/>
    <property type="match status" value="2"/>
</dbReference>
<dbReference type="CDD" id="cd18186">
    <property type="entry name" value="BTB_POZ_ZBTB_KLHL-like"/>
    <property type="match status" value="1"/>
</dbReference>
<keyword evidence="1" id="KW-0677">Repeat</keyword>
<dbReference type="PROSITE" id="PS50097">
    <property type="entry name" value="BTB"/>
    <property type="match status" value="1"/>
</dbReference>
<evidence type="ECO:0000256" key="1">
    <source>
        <dbReference type="ARBA" id="ARBA00022737"/>
    </source>
</evidence>
<dbReference type="Gene3D" id="2.130.10.30">
    <property type="entry name" value="Regulator of chromosome condensation 1/beta-lactamase-inhibitor protein II"/>
    <property type="match status" value="2"/>
</dbReference>
<evidence type="ECO:0000313" key="4">
    <source>
        <dbReference type="Proteomes" id="UP001150062"/>
    </source>
</evidence>
<feature type="domain" description="BTB" evidence="2">
    <location>
        <begin position="323"/>
        <end position="401"/>
    </location>
</feature>
<dbReference type="PANTHER" id="PTHR22872">
    <property type="entry name" value="BTK-BINDING PROTEIN-RELATED"/>
    <property type="match status" value="1"/>
</dbReference>
<evidence type="ECO:0000259" key="2">
    <source>
        <dbReference type="PROSITE" id="PS50097"/>
    </source>
</evidence>
<protein>
    <submittedName>
        <fullName evidence="3">Btk-binding protein-related</fullName>
    </submittedName>
</protein>
<dbReference type="SUPFAM" id="SSF54695">
    <property type="entry name" value="POZ domain"/>
    <property type="match status" value="2"/>
</dbReference>